<evidence type="ECO:0000259" key="1">
    <source>
        <dbReference type="Pfam" id="PF01966"/>
    </source>
</evidence>
<gene>
    <name evidence="2" type="ORF">A4G28_04095</name>
</gene>
<protein>
    <submittedName>
        <fullName evidence="2">Metal-dependent phosphohydrolase</fullName>
    </submittedName>
</protein>
<dbReference type="RefSeq" id="WP_075513629.1">
    <property type="nucleotide sequence ID" value="NZ_CP089224.1"/>
</dbReference>
<keyword evidence="2" id="KW-0378">Hydrolase</keyword>
<feature type="domain" description="HD" evidence="1">
    <location>
        <begin position="23"/>
        <end position="99"/>
    </location>
</feature>
<dbReference type="Proteomes" id="UP000077342">
    <property type="component" value="Unassembled WGS sequence"/>
</dbReference>
<sequence>MAGVLAERARAVAEARLEPLATRLAHVRGVAAAADRLVSRIDPLEADALIAAAWLHDVGYAPSLRATGFHPVDGAAFVRAEHFPPVVVSLVAYHTGAVFEARERGLSDVLAEFPQPPDFLLDLLTCADMTTGPDGSLMRPEDRISEILSRYPAEDPVHRAIERSAPTLLAAAARVEVLAQQATSGAE</sequence>
<evidence type="ECO:0000313" key="2">
    <source>
        <dbReference type="EMBL" id="KZS54787.1"/>
    </source>
</evidence>
<dbReference type="AlphaFoldDB" id="A0A163SZW9"/>
<dbReference type="InterPro" id="IPR006674">
    <property type="entry name" value="HD_domain"/>
</dbReference>
<evidence type="ECO:0000313" key="3">
    <source>
        <dbReference type="Proteomes" id="UP000077342"/>
    </source>
</evidence>
<reference evidence="3" key="1">
    <citation type="submission" date="2016-04" db="EMBL/GenBank/DDBJ databases">
        <authorList>
            <person name="Strapagiel D."/>
            <person name="Borowka P."/>
            <person name="Marciniak B."/>
            <person name="Bakula Z."/>
            <person name="Van Ingen J."/>
            <person name="Safianowska A."/>
            <person name="Dziadek J."/>
            <person name="Jagielski T."/>
        </authorList>
    </citation>
    <scope>NUCLEOTIDE SEQUENCE [LARGE SCALE GENOMIC DNA]</scope>
    <source>
        <strain evidence="3">1010001458</strain>
    </source>
</reference>
<proteinExistence type="predicted"/>
<comment type="caution">
    <text evidence="2">The sequence shown here is derived from an EMBL/GenBank/DDBJ whole genome shotgun (WGS) entry which is preliminary data.</text>
</comment>
<accession>A0A163SZW9</accession>
<dbReference type="Gene3D" id="1.10.3210.10">
    <property type="entry name" value="Hypothetical protein af1432"/>
    <property type="match status" value="1"/>
</dbReference>
<dbReference type="GO" id="GO:0016787">
    <property type="term" value="F:hydrolase activity"/>
    <property type="evidence" value="ECO:0007669"/>
    <property type="project" value="UniProtKB-KW"/>
</dbReference>
<dbReference type="SUPFAM" id="SSF109604">
    <property type="entry name" value="HD-domain/PDEase-like"/>
    <property type="match status" value="1"/>
</dbReference>
<dbReference type="InterPro" id="IPR003607">
    <property type="entry name" value="HD/PDEase_dom"/>
</dbReference>
<dbReference type="Pfam" id="PF01966">
    <property type="entry name" value="HD"/>
    <property type="match status" value="1"/>
</dbReference>
<name>A0A163SZW9_9MYCO</name>
<keyword evidence="3" id="KW-1185">Reference proteome</keyword>
<dbReference type="EMBL" id="LWCI01000181">
    <property type="protein sequence ID" value="KZS54787.1"/>
    <property type="molecule type" value="Genomic_DNA"/>
</dbReference>
<dbReference type="CDD" id="cd00077">
    <property type="entry name" value="HDc"/>
    <property type="match status" value="1"/>
</dbReference>
<organism evidence="2 3">
    <name type="scientific">Mycobacterium ostraviense</name>
    <dbReference type="NCBI Taxonomy" id="2738409"/>
    <lineage>
        <taxon>Bacteria</taxon>
        <taxon>Bacillati</taxon>
        <taxon>Actinomycetota</taxon>
        <taxon>Actinomycetes</taxon>
        <taxon>Mycobacteriales</taxon>
        <taxon>Mycobacteriaceae</taxon>
        <taxon>Mycobacterium</taxon>
    </lineage>
</organism>